<dbReference type="InterPro" id="IPR027005">
    <property type="entry name" value="PMT-like"/>
</dbReference>
<proteinExistence type="inferred from homology"/>
<dbReference type="UniPathway" id="UPA00378"/>
<name>A0A1D9DY79_9MICO</name>
<comment type="subcellular location">
    <subcellularLocation>
        <location evidence="10">Cell membrane</location>
    </subcellularLocation>
    <subcellularLocation>
        <location evidence="1">Endomembrane system</location>
        <topology evidence="1">Multi-pass membrane protein</topology>
    </subcellularLocation>
</comment>
<dbReference type="EMBL" id="CP015208">
    <property type="protein sequence ID" value="AOY55757.1"/>
    <property type="molecule type" value="Genomic_DNA"/>
</dbReference>
<keyword evidence="8 10" id="KW-0472">Membrane</keyword>
<keyword evidence="5 10" id="KW-0808">Transferase</keyword>
<keyword evidence="6 10" id="KW-0812">Transmembrane</keyword>
<feature type="transmembrane region" description="Helical" evidence="10">
    <location>
        <begin position="444"/>
        <end position="468"/>
    </location>
</feature>
<dbReference type="RefSeq" id="WP_084028377.1">
    <property type="nucleotide sequence ID" value="NZ_CP015208.1"/>
</dbReference>
<keyword evidence="4 10" id="KW-0328">Glycosyltransferase</keyword>
<keyword evidence="7 10" id="KW-1133">Transmembrane helix</keyword>
<evidence type="ECO:0000256" key="9">
    <source>
        <dbReference type="ARBA" id="ARBA00093617"/>
    </source>
</evidence>
<feature type="transmembrane region" description="Helical" evidence="10">
    <location>
        <begin position="164"/>
        <end position="182"/>
    </location>
</feature>
<dbReference type="OrthoDB" id="9776737at2"/>
<dbReference type="InterPro" id="IPR032421">
    <property type="entry name" value="PMT_4TMC"/>
</dbReference>
<dbReference type="Pfam" id="PF16192">
    <property type="entry name" value="PMT_4TMC"/>
    <property type="match status" value="1"/>
</dbReference>
<dbReference type="PANTHER" id="PTHR10050:SF46">
    <property type="entry name" value="PROTEIN O-MANNOSYL-TRANSFERASE 2"/>
    <property type="match status" value="1"/>
</dbReference>
<gene>
    <name evidence="13" type="ORF">A4Z71_01775</name>
</gene>
<dbReference type="KEGG" id="rpla:A4Z71_01775"/>
<dbReference type="InterPro" id="IPR003342">
    <property type="entry name" value="ArnT-like_N"/>
</dbReference>
<keyword evidence="10" id="KW-1003">Cell membrane</keyword>
<comment type="similarity">
    <text evidence="3 10">Belongs to the glycosyltransferase 39 family.</text>
</comment>
<comment type="pathway">
    <text evidence="2 10">Protein modification; protein glycosylation.</text>
</comment>
<evidence type="ECO:0000256" key="4">
    <source>
        <dbReference type="ARBA" id="ARBA00022676"/>
    </source>
</evidence>
<organism evidence="13 14">
    <name type="scientific">Candidatus Rhodoluna planktonica</name>
    <dbReference type="NCBI Taxonomy" id="535712"/>
    <lineage>
        <taxon>Bacteria</taxon>
        <taxon>Bacillati</taxon>
        <taxon>Actinomycetota</taxon>
        <taxon>Actinomycetes</taxon>
        <taxon>Micrococcales</taxon>
        <taxon>Microbacteriaceae</taxon>
        <taxon>Luna cluster</taxon>
        <taxon>Luna-1 subcluster</taxon>
        <taxon>Rhodoluna</taxon>
    </lineage>
</organism>
<feature type="transmembrane region" description="Helical" evidence="10">
    <location>
        <begin position="194"/>
        <end position="210"/>
    </location>
</feature>
<evidence type="ECO:0000256" key="6">
    <source>
        <dbReference type="ARBA" id="ARBA00022692"/>
    </source>
</evidence>
<dbReference type="EC" id="2.4.1.-" evidence="10"/>
<feature type="transmembrane region" description="Helical" evidence="10">
    <location>
        <begin position="216"/>
        <end position="233"/>
    </location>
</feature>
<feature type="transmembrane region" description="Helical" evidence="10">
    <location>
        <begin position="113"/>
        <end position="133"/>
    </location>
</feature>
<dbReference type="STRING" id="535712.A4Z71_01775"/>
<dbReference type="AlphaFoldDB" id="A0A1D9DY79"/>
<evidence type="ECO:0000259" key="11">
    <source>
        <dbReference type="Pfam" id="PF02366"/>
    </source>
</evidence>
<evidence type="ECO:0000256" key="7">
    <source>
        <dbReference type="ARBA" id="ARBA00022989"/>
    </source>
</evidence>
<evidence type="ECO:0000313" key="14">
    <source>
        <dbReference type="Proteomes" id="UP000243784"/>
    </source>
</evidence>
<dbReference type="PANTHER" id="PTHR10050">
    <property type="entry name" value="DOLICHYL-PHOSPHATE-MANNOSE--PROTEIN MANNOSYLTRANSFERASE"/>
    <property type="match status" value="1"/>
</dbReference>
<dbReference type="GO" id="GO:0004169">
    <property type="term" value="F:dolichyl-phosphate-mannose-protein mannosyltransferase activity"/>
    <property type="evidence" value="ECO:0007669"/>
    <property type="project" value="UniProtKB-UniRule"/>
</dbReference>
<feature type="transmembrane region" description="Helical" evidence="10">
    <location>
        <begin position="254"/>
        <end position="275"/>
    </location>
</feature>
<feature type="transmembrane region" description="Helical" evidence="10">
    <location>
        <begin position="404"/>
        <end position="423"/>
    </location>
</feature>
<feature type="transmembrane region" description="Helical" evidence="10">
    <location>
        <begin position="381"/>
        <end position="398"/>
    </location>
</feature>
<evidence type="ECO:0000256" key="2">
    <source>
        <dbReference type="ARBA" id="ARBA00004922"/>
    </source>
</evidence>
<dbReference type="GO" id="GO:0012505">
    <property type="term" value="C:endomembrane system"/>
    <property type="evidence" value="ECO:0007669"/>
    <property type="project" value="UniProtKB-SubCell"/>
</dbReference>
<keyword evidence="14" id="KW-1185">Reference proteome</keyword>
<feature type="domain" description="ArnT-like N-terminal" evidence="11">
    <location>
        <begin position="93"/>
        <end position="268"/>
    </location>
</feature>
<dbReference type="Pfam" id="PF02366">
    <property type="entry name" value="PMT"/>
    <property type="match status" value="1"/>
</dbReference>
<feature type="transmembrane region" description="Helical" evidence="10">
    <location>
        <begin position="20"/>
        <end position="36"/>
    </location>
</feature>
<feature type="transmembrane region" description="Helical" evidence="10">
    <location>
        <begin position="357"/>
        <end position="374"/>
    </location>
</feature>
<feature type="transmembrane region" description="Helical" evidence="10">
    <location>
        <begin position="140"/>
        <end position="158"/>
    </location>
</feature>
<evidence type="ECO:0000256" key="3">
    <source>
        <dbReference type="ARBA" id="ARBA00007222"/>
    </source>
</evidence>
<evidence type="ECO:0000256" key="1">
    <source>
        <dbReference type="ARBA" id="ARBA00004127"/>
    </source>
</evidence>
<reference evidence="13 14" key="1">
    <citation type="journal article" date="2016" name="Biochim. Biophys. Acta">
        <title>Photochemical characterization of actinorhodopsin and its functional existence in the natural host.</title>
        <authorList>
            <person name="Nakamura S."/>
            <person name="Kikukawa T."/>
            <person name="Tamogami J."/>
            <person name="Kamiya M."/>
            <person name="Aizawa T."/>
            <person name="Hahn M.W."/>
            <person name="Ihara K."/>
            <person name="Kamo N."/>
            <person name="Demura M."/>
        </authorList>
    </citation>
    <scope>NUCLEOTIDE SEQUENCE [LARGE SCALE GENOMIC DNA]</scope>
    <source>
        <strain evidence="13 14">MWH-Dar1</strain>
    </source>
</reference>
<protein>
    <recommendedName>
        <fullName evidence="9 10">Polyprenol-phosphate-mannose--protein mannosyltransferase</fullName>
        <ecNumber evidence="10">2.4.1.-</ecNumber>
    </recommendedName>
</protein>
<evidence type="ECO:0000313" key="13">
    <source>
        <dbReference type="EMBL" id="AOY55757.1"/>
    </source>
</evidence>
<evidence type="ECO:0000256" key="8">
    <source>
        <dbReference type="ARBA" id="ARBA00023136"/>
    </source>
</evidence>
<comment type="function">
    <text evidence="10">Protein O-mannosyltransferase that catalyzes the transfer of a single mannose residue from a polyprenol phospho-mannosyl lipidic donor to the hydroxyl group of selected serine and threonine residues in acceptor proteins.</text>
</comment>
<feature type="domain" description="Protein O-mannosyl-transferase C-terminal four TM" evidence="12">
    <location>
        <begin position="292"/>
        <end position="477"/>
    </location>
</feature>
<dbReference type="GO" id="GO:0005886">
    <property type="term" value="C:plasma membrane"/>
    <property type="evidence" value="ECO:0007669"/>
    <property type="project" value="UniProtKB-SubCell"/>
</dbReference>
<dbReference type="Proteomes" id="UP000243784">
    <property type="component" value="Chromosome"/>
</dbReference>
<sequence length="478" mass="53363">MIAALQNLLATAKGRKQFDLFAPLTVLLIAAILRLWNLGYPKKLVFDETYYVKDAWTLFKTGAERAWPADANPKFEAGQTEIFLNDPSFVVHPPLGKWIIGLGMWLFGPDQSFSWRISVAILGIASVALVIVATRILTNSGVWSVVAGTLMAIDGHAIVLSRTALLDGILTFFMLLAFWFLLLDRRIREQTGRFSRRYIFAAAIALGAGLATKWSAAYFILVFVIYLVADEVLRARANESAKWQRRSLTEILKMASLAVPAIALTYISSWLGWLLGDSGYDRDSSPNAFVALFNYHQAAYNFHVGLKTPHSYASNPLTWPLALRPTSFFYEGLAEGENGCEVVGGCSSAITALGNPLIWLGGTAAIIWLAYFAIKNLDRTATLISLGIIAGWVPWLFFMQRTVFQFYSIVFLPWTVMGIAYALQKRRSVAGNKKSFDIKLAAGLALAAGLSNFFLPIWWGTWIPFWFWQSHMWLPSWI</sequence>
<accession>A0A1D9DY79</accession>
<evidence type="ECO:0000259" key="12">
    <source>
        <dbReference type="Pfam" id="PF16192"/>
    </source>
</evidence>
<evidence type="ECO:0000256" key="10">
    <source>
        <dbReference type="RuleBase" id="RU367007"/>
    </source>
</evidence>
<evidence type="ECO:0000256" key="5">
    <source>
        <dbReference type="ARBA" id="ARBA00022679"/>
    </source>
</evidence>